<dbReference type="KEGG" id="sman:C12CBH8_08910"/>
<keyword evidence="13" id="KW-1185">Reference proteome</keyword>
<dbReference type="NCBIfam" id="TIGR00482">
    <property type="entry name" value="nicotinate (nicotinamide) nucleotide adenylyltransferase"/>
    <property type="match status" value="1"/>
</dbReference>
<sequence>MGKIAALGGTFNPIHNGHIELALRFAEELCLDRVLLIPTAVPPHKQSPDLASGAHRLEMCRLAAKGHDVLTVSDLEIQRGGASYTVDTLTQLQCQYPGDTLYFLTGADMFLTLEHWVRFKDIAKKAVLCAVPRGEQQEAEMRRYADVLRERYEARCYIASFCLPPVSSTQVRKLVKEGKSIRGLTPDEVIQYIKSHGLYQ</sequence>
<proteinExistence type="inferred from homology"/>
<dbReference type="EC" id="2.7.7.18" evidence="10"/>
<comment type="pathway">
    <text evidence="2 10">Cofactor biosynthesis; NAD(+) biosynthesis; deamido-NAD(+) from nicotinate D-ribonucleotide: step 1/1.</text>
</comment>
<dbReference type="UniPathway" id="UPA00253">
    <property type="reaction ID" value="UER00332"/>
</dbReference>
<dbReference type="PANTHER" id="PTHR39321">
    <property type="entry name" value="NICOTINATE-NUCLEOTIDE ADENYLYLTRANSFERASE-RELATED"/>
    <property type="match status" value="1"/>
</dbReference>
<dbReference type="GO" id="GO:0005524">
    <property type="term" value="F:ATP binding"/>
    <property type="evidence" value="ECO:0007669"/>
    <property type="project" value="UniProtKB-KW"/>
</dbReference>
<evidence type="ECO:0000259" key="11">
    <source>
        <dbReference type="Pfam" id="PF01467"/>
    </source>
</evidence>
<dbReference type="CDD" id="cd02165">
    <property type="entry name" value="NMNAT"/>
    <property type="match status" value="1"/>
</dbReference>
<evidence type="ECO:0000256" key="5">
    <source>
        <dbReference type="ARBA" id="ARBA00022695"/>
    </source>
</evidence>
<dbReference type="InterPro" id="IPR014729">
    <property type="entry name" value="Rossmann-like_a/b/a_fold"/>
</dbReference>
<evidence type="ECO:0000256" key="2">
    <source>
        <dbReference type="ARBA" id="ARBA00005019"/>
    </source>
</evidence>
<dbReference type="Proteomes" id="UP000593890">
    <property type="component" value="Chromosome"/>
</dbReference>
<evidence type="ECO:0000256" key="8">
    <source>
        <dbReference type="ARBA" id="ARBA00023027"/>
    </source>
</evidence>
<dbReference type="NCBIfam" id="NF000840">
    <property type="entry name" value="PRK00071.1-3"/>
    <property type="match status" value="1"/>
</dbReference>
<keyword evidence="4 10" id="KW-0808">Transferase</keyword>
<keyword evidence="7 10" id="KW-0067">ATP-binding</keyword>
<comment type="function">
    <text evidence="1 10">Catalyzes the reversible adenylation of nicotinate mononucleotide (NaMN) to nicotinic acid adenine dinucleotide (NaAD).</text>
</comment>
<gene>
    <name evidence="10 12" type="primary">nadD</name>
    <name evidence="12" type="ORF">C12CBH8_08910</name>
</gene>
<evidence type="ECO:0000256" key="4">
    <source>
        <dbReference type="ARBA" id="ARBA00022679"/>
    </source>
</evidence>
<evidence type="ECO:0000313" key="12">
    <source>
        <dbReference type="EMBL" id="BCI60252.1"/>
    </source>
</evidence>
<protein>
    <recommendedName>
        <fullName evidence="10">Probable nicotinate-nucleotide adenylyltransferase</fullName>
        <ecNumber evidence="10">2.7.7.18</ecNumber>
    </recommendedName>
    <alternativeName>
        <fullName evidence="10">Deamido-NAD(+) diphosphorylase</fullName>
    </alternativeName>
    <alternativeName>
        <fullName evidence="10">Deamido-NAD(+) pyrophosphorylase</fullName>
    </alternativeName>
    <alternativeName>
        <fullName evidence="10">Nicotinate mononucleotide adenylyltransferase</fullName>
        <shortName evidence="10">NaMN adenylyltransferase</shortName>
    </alternativeName>
</protein>
<dbReference type="EMBL" id="AP023321">
    <property type="protein sequence ID" value="BCI60252.1"/>
    <property type="molecule type" value="Genomic_DNA"/>
</dbReference>
<comment type="catalytic activity">
    <reaction evidence="9 10">
        <text>nicotinate beta-D-ribonucleotide + ATP + H(+) = deamido-NAD(+) + diphosphate</text>
        <dbReference type="Rhea" id="RHEA:22860"/>
        <dbReference type="ChEBI" id="CHEBI:15378"/>
        <dbReference type="ChEBI" id="CHEBI:30616"/>
        <dbReference type="ChEBI" id="CHEBI:33019"/>
        <dbReference type="ChEBI" id="CHEBI:57502"/>
        <dbReference type="ChEBI" id="CHEBI:58437"/>
        <dbReference type="EC" id="2.7.7.18"/>
    </reaction>
</comment>
<dbReference type="InterPro" id="IPR005248">
    <property type="entry name" value="NadD/NMNAT"/>
</dbReference>
<name>A0A7I8D3D8_9FIRM</name>
<dbReference type="RefSeq" id="WP_215533647.1">
    <property type="nucleotide sequence ID" value="NZ_AP023321.1"/>
</dbReference>
<evidence type="ECO:0000256" key="7">
    <source>
        <dbReference type="ARBA" id="ARBA00022840"/>
    </source>
</evidence>
<comment type="similarity">
    <text evidence="10">Belongs to the NadD family.</text>
</comment>
<keyword evidence="6 10" id="KW-0547">Nucleotide-binding</keyword>
<reference evidence="13" key="1">
    <citation type="submission" date="2020-07" db="EMBL/GenBank/DDBJ databases">
        <title>Complete genome sequencing of Clostridia bacterium strain 12CBH8.</title>
        <authorList>
            <person name="Sakamoto M."/>
            <person name="Murakami T."/>
            <person name="Mori H."/>
        </authorList>
    </citation>
    <scope>NUCLEOTIDE SEQUENCE [LARGE SCALE GENOMIC DNA]</scope>
    <source>
        <strain evidence="13">12CBH8</strain>
    </source>
</reference>
<dbReference type="PANTHER" id="PTHR39321:SF3">
    <property type="entry name" value="PHOSPHOPANTETHEINE ADENYLYLTRANSFERASE"/>
    <property type="match status" value="1"/>
</dbReference>
<dbReference type="SUPFAM" id="SSF52374">
    <property type="entry name" value="Nucleotidylyl transferase"/>
    <property type="match status" value="1"/>
</dbReference>
<organism evidence="12 13">
    <name type="scientific">Solibaculum mannosilyticum</name>
    <dbReference type="NCBI Taxonomy" id="2780922"/>
    <lineage>
        <taxon>Bacteria</taxon>
        <taxon>Bacillati</taxon>
        <taxon>Bacillota</taxon>
        <taxon>Clostridia</taxon>
        <taxon>Eubacteriales</taxon>
        <taxon>Oscillospiraceae</taxon>
        <taxon>Solibaculum</taxon>
    </lineage>
</organism>
<dbReference type="GO" id="GO:0009435">
    <property type="term" value="P:NAD+ biosynthetic process"/>
    <property type="evidence" value="ECO:0007669"/>
    <property type="project" value="UniProtKB-UniRule"/>
</dbReference>
<keyword evidence="5 10" id="KW-0548">Nucleotidyltransferase</keyword>
<dbReference type="InterPro" id="IPR004821">
    <property type="entry name" value="Cyt_trans-like"/>
</dbReference>
<feature type="domain" description="Cytidyltransferase-like" evidence="11">
    <location>
        <begin position="7"/>
        <end position="173"/>
    </location>
</feature>
<dbReference type="NCBIfam" id="TIGR00125">
    <property type="entry name" value="cyt_tran_rel"/>
    <property type="match status" value="1"/>
</dbReference>
<accession>A0A7I8D3D8</accession>
<dbReference type="GO" id="GO:0004515">
    <property type="term" value="F:nicotinate-nucleotide adenylyltransferase activity"/>
    <property type="evidence" value="ECO:0007669"/>
    <property type="project" value="UniProtKB-UniRule"/>
</dbReference>
<evidence type="ECO:0000256" key="10">
    <source>
        <dbReference type="HAMAP-Rule" id="MF_00244"/>
    </source>
</evidence>
<dbReference type="AlphaFoldDB" id="A0A7I8D3D8"/>
<evidence type="ECO:0000256" key="3">
    <source>
        <dbReference type="ARBA" id="ARBA00022642"/>
    </source>
</evidence>
<evidence type="ECO:0000256" key="6">
    <source>
        <dbReference type="ARBA" id="ARBA00022741"/>
    </source>
</evidence>
<evidence type="ECO:0000256" key="9">
    <source>
        <dbReference type="ARBA" id="ARBA00048721"/>
    </source>
</evidence>
<evidence type="ECO:0000256" key="1">
    <source>
        <dbReference type="ARBA" id="ARBA00002324"/>
    </source>
</evidence>
<keyword evidence="3 10" id="KW-0662">Pyridine nucleotide biosynthesis</keyword>
<keyword evidence="8 10" id="KW-0520">NAD</keyword>
<evidence type="ECO:0000313" key="13">
    <source>
        <dbReference type="Proteomes" id="UP000593890"/>
    </source>
</evidence>
<dbReference type="Pfam" id="PF01467">
    <property type="entry name" value="CTP_transf_like"/>
    <property type="match status" value="1"/>
</dbReference>
<dbReference type="HAMAP" id="MF_00244">
    <property type="entry name" value="NaMN_adenylyltr"/>
    <property type="match status" value="1"/>
</dbReference>
<dbReference type="Gene3D" id="3.40.50.620">
    <property type="entry name" value="HUPs"/>
    <property type="match status" value="1"/>
</dbReference>